<dbReference type="Pfam" id="PF00535">
    <property type="entry name" value="Glycos_transf_2"/>
    <property type="match status" value="1"/>
</dbReference>
<dbReference type="PANTHER" id="PTHR22916:SF65">
    <property type="entry name" value="SLR1065 PROTEIN"/>
    <property type="match status" value="1"/>
</dbReference>
<evidence type="ECO:0000313" key="2">
    <source>
        <dbReference type="EMBL" id="WOO40813.1"/>
    </source>
</evidence>
<sequence>MKPILSIITPVLNAEHFIVGCLENVASQNRKDIEHLVIDGGSTDNTRSFTLAFAETTEHTVRLIDGEGTSQSEALNLGINEAQSDILGILNADDFYEAGVIERVIQRFNKVKKKCSFLCANCNVLNQKDEVTSVNRPSKMKLSDLLAGRPYPWNPAAYFYHKLLHEKVGPYDNMDPLTMDIDFILRAVQHAHVVYFDETWGNFRYIPGAKTFQQGDAILDKVDSVRKRYLDSASMRVKSAARCKQLIDKLSHKAGRKFGRT</sequence>
<keyword evidence="2" id="KW-0328">Glycosyltransferase</keyword>
<dbReference type="RefSeq" id="WP_317833019.1">
    <property type="nucleotide sequence ID" value="NZ_CP136920.1"/>
</dbReference>
<dbReference type="SUPFAM" id="SSF53448">
    <property type="entry name" value="Nucleotide-diphospho-sugar transferases"/>
    <property type="match status" value="1"/>
</dbReference>
<dbReference type="EC" id="2.4.-.-" evidence="2"/>
<organism evidence="2 3">
    <name type="scientific">Rubellicoccus peritrichatus</name>
    <dbReference type="NCBI Taxonomy" id="3080537"/>
    <lineage>
        <taxon>Bacteria</taxon>
        <taxon>Pseudomonadati</taxon>
        <taxon>Verrucomicrobiota</taxon>
        <taxon>Opitutia</taxon>
        <taxon>Puniceicoccales</taxon>
        <taxon>Cerasicoccaceae</taxon>
        <taxon>Rubellicoccus</taxon>
    </lineage>
</organism>
<dbReference type="Proteomes" id="UP001304300">
    <property type="component" value="Chromosome"/>
</dbReference>
<dbReference type="EMBL" id="CP136920">
    <property type="protein sequence ID" value="WOO40813.1"/>
    <property type="molecule type" value="Genomic_DNA"/>
</dbReference>
<dbReference type="KEGG" id="puo:RZN69_19490"/>
<dbReference type="Gene3D" id="3.90.550.10">
    <property type="entry name" value="Spore Coat Polysaccharide Biosynthesis Protein SpsA, Chain A"/>
    <property type="match status" value="1"/>
</dbReference>
<dbReference type="InterPro" id="IPR001173">
    <property type="entry name" value="Glyco_trans_2-like"/>
</dbReference>
<evidence type="ECO:0000259" key="1">
    <source>
        <dbReference type="Pfam" id="PF00535"/>
    </source>
</evidence>
<name>A0AAQ3LC62_9BACT</name>
<dbReference type="AlphaFoldDB" id="A0AAQ3LC62"/>
<keyword evidence="2" id="KW-0808">Transferase</keyword>
<dbReference type="GO" id="GO:0016758">
    <property type="term" value="F:hexosyltransferase activity"/>
    <property type="evidence" value="ECO:0007669"/>
    <property type="project" value="UniProtKB-ARBA"/>
</dbReference>
<evidence type="ECO:0000313" key="3">
    <source>
        <dbReference type="Proteomes" id="UP001304300"/>
    </source>
</evidence>
<protein>
    <submittedName>
        <fullName evidence="2">Glycosyltransferase</fullName>
        <ecNumber evidence="2">2.4.-.-</ecNumber>
    </submittedName>
</protein>
<gene>
    <name evidence="2" type="ORF">RZN69_19490</name>
</gene>
<feature type="domain" description="Glycosyltransferase 2-like" evidence="1">
    <location>
        <begin position="6"/>
        <end position="112"/>
    </location>
</feature>
<accession>A0AAQ3LC62</accession>
<dbReference type="PANTHER" id="PTHR22916">
    <property type="entry name" value="GLYCOSYLTRANSFERASE"/>
    <property type="match status" value="1"/>
</dbReference>
<keyword evidence="3" id="KW-1185">Reference proteome</keyword>
<dbReference type="InterPro" id="IPR029044">
    <property type="entry name" value="Nucleotide-diphossugar_trans"/>
</dbReference>
<reference evidence="2 3" key="1">
    <citation type="submission" date="2023-10" db="EMBL/GenBank/DDBJ databases">
        <title>Rubellicoccus peritrichatus gen. nov., sp. nov., isolated from an algae of coral reef tank.</title>
        <authorList>
            <person name="Luo J."/>
        </authorList>
    </citation>
    <scope>NUCLEOTIDE SEQUENCE [LARGE SCALE GENOMIC DNA]</scope>
    <source>
        <strain evidence="2 3">CR14</strain>
    </source>
</reference>
<proteinExistence type="predicted"/>